<protein>
    <recommendedName>
        <fullName evidence="3">DUF3800 domain-containing protein</fullName>
    </recommendedName>
</protein>
<comment type="caution">
    <text evidence="1">The sequence shown here is derived from an EMBL/GenBank/DDBJ whole genome shotgun (WGS) entry which is preliminary data.</text>
</comment>
<evidence type="ECO:0000313" key="2">
    <source>
        <dbReference type="Proteomes" id="UP000294028"/>
    </source>
</evidence>
<dbReference type="AlphaFoldDB" id="A0A482SZW9"/>
<dbReference type="Proteomes" id="UP000294028">
    <property type="component" value="Unassembled WGS sequence"/>
</dbReference>
<proteinExistence type="predicted"/>
<evidence type="ECO:0008006" key="3">
    <source>
        <dbReference type="Google" id="ProtNLM"/>
    </source>
</evidence>
<dbReference type="PROSITE" id="PS51257">
    <property type="entry name" value="PROKAR_LIPOPROTEIN"/>
    <property type="match status" value="1"/>
</dbReference>
<evidence type="ECO:0000313" key="1">
    <source>
        <dbReference type="EMBL" id="RYJ07760.1"/>
    </source>
</evidence>
<dbReference type="RefSeq" id="WP_129786845.1">
    <property type="nucleotide sequence ID" value="NZ_RZHH01000011.1"/>
</dbReference>
<gene>
    <name evidence="1" type="ORF">ELS19_19935</name>
</gene>
<name>A0A482SZW9_9EURY</name>
<organism evidence="1 2">
    <name type="scientific">Halogeometricum borinquense</name>
    <dbReference type="NCBI Taxonomy" id="60847"/>
    <lineage>
        <taxon>Archaea</taxon>
        <taxon>Methanobacteriati</taxon>
        <taxon>Methanobacteriota</taxon>
        <taxon>Stenosarchaea group</taxon>
        <taxon>Halobacteria</taxon>
        <taxon>Halobacteriales</taxon>
        <taxon>Haloferacaceae</taxon>
        <taxon>Halogeometricum</taxon>
    </lineage>
</organism>
<dbReference type="EMBL" id="RZHH01000011">
    <property type="protein sequence ID" value="RYJ07760.1"/>
    <property type="molecule type" value="Genomic_DNA"/>
</dbReference>
<reference evidence="1 2" key="1">
    <citation type="submission" date="2018-12" db="EMBL/GenBank/DDBJ databases">
        <title>Genome analysis provides insights into bioremediation potentialities of Halogeometricum borinquense strain N11.</title>
        <authorList>
            <person name="Najjari A."/>
            <person name="Youssef N."/>
            <person name="Fhoula I."/>
            <person name="Ben Dhia O."/>
            <person name="Mahjoubi M."/>
            <person name="Ouzari H.I."/>
            <person name="Cherif A."/>
        </authorList>
    </citation>
    <scope>NUCLEOTIDE SEQUENCE [LARGE SCALE GENOMIC DNA]</scope>
    <source>
        <strain evidence="1 2">N11</strain>
    </source>
</reference>
<sequence>MSRILYFFVDESGNASNGSSFSLVGCWCVSQRTNEREVFTPTKSHLLSTVRDITEDSSISEIKSASLRPHVLDSAMGIVQREIHSDKTLDDPRVWDSDQPIRYSTYTTVPDLTTDIFNGRSTGSLSAGQMTRCMSLISVVSPLLQSDLTDLDHVDEVRVILDDSVWDNPARIVGECFENLPSMDIQSSFTTADSKSVPGLQLADMAAYSWLRNQREGDCSYAKGVVDDYRF</sequence>
<dbReference type="Pfam" id="PF12686">
    <property type="entry name" value="DUF3800"/>
    <property type="match status" value="1"/>
</dbReference>
<dbReference type="InterPro" id="IPR024524">
    <property type="entry name" value="DUF3800"/>
</dbReference>
<accession>A0A482SZW9</accession>